<name>A0ABS8E757_9ACTN</name>
<sequence>MARSDGGTLRPRAVRRGATDVASNAITFARFAAAAVPVLVNGIPGALAMAQGKPLSLTAFTVRNGKIVALDILTDPHRLAGIGLGHTPDGRPRIPGSEQAAAPGRTGSPKRTPGCFTG</sequence>
<dbReference type="RefSeq" id="WP_308284610.1">
    <property type="nucleotide sequence ID" value="NZ_JAINUL010000001.1"/>
</dbReference>
<feature type="region of interest" description="Disordered" evidence="1">
    <location>
        <begin position="83"/>
        <end position="118"/>
    </location>
</feature>
<dbReference type="Proteomes" id="UP001520654">
    <property type="component" value="Unassembled WGS sequence"/>
</dbReference>
<reference evidence="2 3" key="1">
    <citation type="submission" date="2021-08" db="EMBL/GenBank/DDBJ databases">
        <title>Genomic Architecture of Streptomyces flavotricini NGL1 and Streptomyces erythrochromogenes HMS4 With Differential Plant Beneficial attributes and laccase production capabilities.</title>
        <authorList>
            <person name="Salwan R."/>
            <person name="Kaur R."/>
            <person name="Sharma V."/>
        </authorList>
    </citation>
    <scope>NUCLEOTIDE SEQUENCE [LARGE SCALE GENOMIC DNA]</scope>
    <source>
        <strain evidence="2 3">NGL1</strain>
    </source>
</reference>
<keyword evidence="3" id="KW-1185">Reference proteome</keyword>
<evidence type="ECO:0000313" key="3">
    <source>
        <dbReference type="Proteomes" id="UP001520654"/>
    </source>
</evidence>
<organism evidence="2 3">
    <name type="scientific">Streptomyces flavotricini</name>
    <dbReference type="NCBI Taxonomy" id="66888"/>
    <lineage>
        <taxon>Bacteria</taxon>
        <taxon>Bacillati</taxon>
        <taxon>Actinomycetota</taxon>
        <taxon>Actinomycetes</taxon>
        <taxon>Kitasatosporales</taxon>
        <taxon>Streptomycetaceae</taxon>
        <taxon>Streptomyces</taxon>
    </lineage>
</organism>
<protein>
    <submittedName>
        <fullName evidence="2">Uncharacterized protein</fullName>
    </submittedName>
</protein>
<comment type="caution">
    <text evidence="2">The sequence shown here is derived from an EMBL/GenBank/DDBJ whole genome shotgun (WGS) entry which is preliminary data.</text>
</comment>
<evidence type="ECO:0000256" key="1">
    <source>
        <dbReference type="SAM" id="MobiDB-lite"/>
    </source>
</evidence>
<gene>
    <name evidence="2" type="ORF">K7B10_19840</name>
</gene>
<dbReference type="EMBL" id="JAINUL010000001">
    <property type="protein sequence ID" value="MCC0097002.1"/>
    <property type="molecule type" value="Genomic_DNA"/>
</dbReference>
<accession>A0ABS8E757</accession>
<evidence type="ECO:0000313" key="2">
    <source>
        <dbReference type="EMBL" id="MCC0097002.1"/>
    </source>
</evidence>
<proteinExistence type="predicted"/>